<organism evidence="2 3">
    <name type="scientific">Marivirga lumbricoides</name>
    <dbReference type="NCBI Taxonomy" id="1046115"/>
    <lineage>
        <taxon>Bacteria</taxon>
        <taxon>Pseudomonadati</taxon>
        <taxon>Bacteroidota</taxon>
        <taxon>Cytophagia</taxon>
        <taxon>Cytophagales</taxon>
        <taxon>Marivirgaceae</taxon>
        <taxon>Marivirga</taxon>
    </lineage>
</organism>
<proteinExistence type="predicted"/>
<dbReference type="Proteomes" id="UP000636010">
    <property type="component" value="Unassembled WGS sequence"/>
</dbReference>
<dbReference type="PANTHER" id="PTHR33802:SF1">
    <property type="entry name" value="XK-RELATED PROTEIN"/>
    <property type="match status" value="1"/>
</dbReference>
<sequence>MSRLLLLIINTITLIAVIIVNGLAGSGALQGKSVGEISQKYSSLITPADYAFSIWWFIYLLLIAFIGFQWWSYYKKTNLESIDQTGSYFFVSNLANMGWLLLWLNEYIGLSVIVMFILLFTLIRLGIRLNLEIWDAPVRIIAFIWWPIGIYLGWIIVASVTNVAAYLVAIGWDGFPFTPQVWTIILVLIAMGIYLFLMYSRNLRESAMVGIWAFIAIAVKQWSLNTGIASTAIVASFILLVASMYHGYKNRSTAPDKKMKRGEV</sequence>
<evidence type="ECO:0008006" key="4">
    <source>
        <dbReference type="Google" id="ProtNLM"/>
    </source>
</evidence>
<feature type="transmembrane region" description="Helical" evidence="1">
    <location>
        <begin position="55"/>
        <end position="74"/>
    </location>
</feature>
<feature type="transmembrane region" description="Helical" evidence="1">
    <location>
        <begin position="110"/>
        <end position="131"/>
    </location>
</feature>
<feature type="transmembrane region" description="Helical" evidence="1">
    <location>
        <begin position="181"/>
        <end position="199"/>
    </location>
</feature>
<keyword evidence="1" id="KW-0472">Membrane</keyword>
<accession>A0ABQ1LU88</accession>
<comment type="caution">
    <text evidence="2">The sequence shown here is derived from an EMBL/GenBank/DDBJ whole genome shotgun (WGS) entry which is preliminary data.</text>
</comment>
<reference evidence="3" key="1">
    <citation type="journal article" date="2019" name="Int. J. Syst. Evol. Microbiol.">
        <title>The Global Catalogue of Microorganisms (GCM) 10K type strain sequencing project: providing services to taxonomists for standard genome sequencing and annotation.</title>
        <authorList>
            <consortium name="The Broad Institute Genomics Platform"/>
            <consortium name="The Broad Institute Genome Sequencing Center for Infectious Disease"/>
            <person name="Wu L."/>
            <person name="Ma J."/>
        </authorList>
    </citation>
    <scope>NUCLEOTIDE SEQUENCE [LARGE SCALE GENOMIC DNA]</scope>
    <source>
        <strain evidence="3">CGMCC 1.10832</strain>
    </source>
</reference>
<evidence type="ECO:0000256" key="1">
    <source>
        <dbReference type="SAM" id="Phobius"/>
    </source>
</evidence>
<dbReference type="RefSeq" id="WP_188461674.1">
    <property type="nucleotide sequence ID" value="NZ_BAABHU010000004.1"/>
</dbReference>
<name>A0ABQ1LU88_9BACT</name>
<dbReference type="PANTHER" id="PTHR33802">
    <property type="entry name" value="SI:CH211-161H7.5-RELATED"/>
    <property type="match status" value="1"/>
</dbReference>
<dbReference type="EMBL" id="BMEC01000004">
    <property type="protein sequence ID" value="GGC29758.1"/>
    <property type="molecule type" value="Genomic_DNA"/>
</dbReference>
<evidence type="ECO:0000313" key="2">
    <source>
        <dbReference type="EMBL" id="GGC29758.1"/>
    </source>
</evidence>
<feature type="transmembrane region" description="Helical" evidence="1">
    <location>
        <begin position="86"/>
        <end position="104"/>
    </location>
</feature>
<keyword evidence="1" id="KW-0812">Transmembrane</keyword>
<feature type="transmembrane region" description="Helical" evidence="1">
    <location>
        <begin position="143"/>
        <end position="169"/>
    </location>
</feature>
<feature type="transmembrane region" description="Helical" evidence="1">
    <location>
        <begin position="228"/>
        <end position="248"/>
    </location>
</feature>
<evidence type="ECO:0000313" key="3">
    <source>
        <dbReference type="Proteomes" id="UP000636010"/>
    </source>
</evidence>
<keyword evidence="3" id="KW-1185">Reference proteome</keyword>
<dbReference type="InterPro" id="IPR038330">
    <property type="entry name" value="TspO/MBR-related_sf"/>
</dbReference>
<gene>
    <name evidence="2" type="ORF">GCM10011506_13950</name>
</gene>
<dbReference type="Gene3D" id="1.20.1260.100">
    <property type="entry name" value="TspO/MBR protein"/>
    <property type="match status" value="1"/>
</dbReference>
<keyword evidence="1" id="KW-1133">Transmembrane helix</keyword>
<protein>
    <recommendedName>
        <fullName evidence="4">Tryptophan-rich sensory protein</fullName>
    </recommendedName>
</protein>